<evidence type="ECO:0000313" key="2">
    <source>
        <dbReference type="Proteomes" id="UP000307768"/>
    </source>
</evidence>
<dbReference type="AlphaFoldDB" id="A0A5Q6RR18"/>
<evidence type="ECO:0000313" key="1">
    <source>
        <dbReference type="EMBL" id="KAA1420444.1"/>
    </source>
</evidence>
<accession>A0A5Q6RR18</accession>
<proteinExistence type="predicted"/>
<name>A0A5Q6RR18_9ACTN</name>
<organism evidence="1 2">
    <name type="scientific">Mumia zhuanghuii</name>
    <dbReference type="NCBI Taxonomy" id="2585211"/>
    <lineage>
        <taxon>Bacteria</taxon>
        <taxon>Bacillati</taxon>
        <taxon>Actinomycetota</taxon>
        <taxon>Actinomycetes</taxon>
        <taxon>Propionibacteriales</taxon>
        <taxon>Nocardioidaceae</taxon>
        <taxon>Mumia</taxon>
    </lineage>
</organism>
<evidence type="ECO:0008006" key="3">
    <source>
        <dbReference type="Google" id="ProtNLM"/>
    </source>
</evidence>
<protein>
    <recommendedName>
        <fullName evidence="3">Leucine-rich repeat domain-containing protein</fullName>
    </recommendedName>
</protein>
<comment type="caution">
    <text evidence="1">The sequence shown here is derived from an EMBL/GenBank/DDBJ whole genome shotgun (WGS) entry which is preliminary data.</text>
</comment>
<dbReference type="Proteomes" id="UP000307768">
    <property type="component" value="Unassembled WGS sequence"/>
</dbReference>
<dbReference type="EMBL" id="VDFQ02000005">
    <property type="protein sequence ID" value="KAA1420444.1"/>
    <property type="molecule type" value="Genomic_DNA"/>
</dbReference>
<sequence length="397" mass="42758">MGYWTTGISGNAAGRALLVEVTSMPKRKQLKPHLRDAMAPLLERGASATGDERDRAVAAAVLASTTRGGTYGVDELDDVCGCGWPRSWTAGDGTLRRARAVIAAVIEAGERPDDAELRDLLADIDAEFVRLPEPGDFTTSTTRDGSLLAHLAERWPTSDELTAIVDASMHLALTPPRGAENLDPLLPLAAHLRWLSLGETAIDLRALGSFTELRELRMLGARPRHNVDLSGLAALHTLHSRAPHAVSGLVLPSLRCLFVAAVDDEMLSRVTGHLRVFRADLSRRLTRIPSSPAFASMEELTLNSVGPFDLSSLAGHKTLRVIQLLHSPSVVGVEALATIRTLEEVVIVADAIGGWEALLDSDIAMLHLGSPSLPNRPAQLIPSSRRDAWSLRRSVRS</sequence>
<reference evidence="1 2" key="1">
    <citation type="submission" date="2019-09" db="EMBL/GenBank/DDBJ databases">
        <title>Mumia zhuanghuii sp. nov. isolated from the intestinal contents of plateau pika (Ochotona curzoniae) in the Qinghai-Tibet plateau of China.</title>
        <authorList>
            <person name="Tian Z."/>
        </authorList>
    </citation>
    <scope>NUCLEOTIDE SEQUENCE [LARGE SCALE GENOMIC DNA]</scope>
    <source>
        <strain evidence="2">350</strain>
    </source>
</reference>
<dbReference type="RefSeq" id="WP_149770613.1">
    <property type="nucleotide sequence ID" value="NZ_VDFQ02000005.1"/>
</dbReference>
<gene>
    <name evidence="1" type="ORF">FE697_015880</name>
</gene>